<dbReference type="Proteomes" id="UP000035740">
    <property type="component" value="Chromosome 6"/>
</dbReference>
<dbReference type="OrthoDB" id="1699318at2759"/>
<reference evidence="1 2" key="1">
    <citation type="journal article" date="2014" name="Nature">
        <title>The genome of the recently domesticated crop plant sugar beet (Beta vulgaris).</title>
        <authorList>
            <person name="Dohm J.C."/>
            <person name="Minoche A.E."/>
            <person name="Holtgrawe D."/>
            <person name="Capella-Gutierrez S."/>
            <person name="Zakrzewski F."/>
            <person name="Tafer H."/>
            <person name="Rupp O."/>
            <person name="Sorensen T.R."/>
            <person name="Stracke R."/>
            <person name="Reinhardt R."/>
            <person name="Goesmann A."/>
            <person name="Kraft T."/>
            <person name="Schulz B."/>
            <person name="Stadler P.F."/>
            <person name="Schmidt T."/>
            <person name="Gabaldon T."/>
            <person name="Lehrach H."/>
            <person name="Weisshaar B."/>
            <person name="Himmelbauer H."/>
        </authorList>
    </citation>
    <scope>NUCLEOTIDE SEQUENCE [LARGE SCALE GENOMIC DNA]</scope>
    <source>
        <tissue evidence="1">Taproot</tissue>
    </source>
</reference>
<dbReference type="PANTHER" id="PTHR47481:SF42">
    <property type="entry name" value="RHO GTPASE-ACTIVATING PROTEIN GACK-LIKE"/>
    <property type="match status" value="1"/>
</dbReference>
<keyword evidence="2" id="KW-1185">Reference proteome</keyword>
<name>A0A0J8C7T9_BETVV</name>
<gene>
    <name evidence="1" type="ORF">BVRB_6g144120</name>
</gene>
<dbReference type="PANTHER" id="PTHR47481">
    <property type="match status" value="1"/>
</dbReference>
<evidence type="ECO:0000313" key="2">
    <source>
        <dbReference type="Proteomes" id="UP000035740"/>
    </source>
</evidence>
<dbReference type="AlphaFoldDB" id="A0A0J8C7T9"/>
<accession>A0A0J8C7T9</accession>
<organism evidence="1 2">
    <name type="scientific">Beta vulgaris subsp. vulgaris</name>
    <name type="common">Beet</name>
    <dbReference type="NCBI Taxonomy" id="3555"/>
    <lineage>
        <taxon>Eukaryota</taxon>
        <taxon>Viridiplantae</taxon>
        <taxon>Streptophyta</taxon>
        <taxon>Embryophyta</taxon>
        <taxon>Tracheophyta</taxon>
        <taxon>Spermatophyta</taxon>
        <taxon>Magnoliopsida</taxon>
        <taxon>eudicotyledons</taxon>
        <taxon>Gunneridae</taxon>
        <taxon>Pentapetalae</taxon>
        <taxon>Caryophyllales</taxon>
        <taxon>Chenopodiaceae</taxon>
        <taxon>Betoideae</taxon>
        <taxon>Beta</taxon>
    </lineage>
</organism>
<protein>
    <submittedName>
        <fullName evidence="1">Uncharacterized protein</fullName>
    </submittedName>
</protein>
<dbReference type="EMBL" id="KQ090125">
    <property type="protein sequence ID" value="KMT08058.1"/>
    <property type="molecule type" value="Genomic_DNA"/>
</dbReference>
<sequence>MAAVSLVDFSSMDAYCTHVEFLGDQLAEVDAPVTKSRLVHKLVGGLPDTYGGIIDYVHNQDPIPPFETVRSRFTLVERTIKNRAKREGGSSTA</sequence>
<dbReference type="Gramene" id="KMT08058">
    <property type="protein sequence ID" value="KMT08058"/>
    <property type="gene ID" value="BVRB_6g144120"/>
</dbReference>
<proteinExistence type="predicted"/>
<evidence type="ECO:0000313" key="1">
    <source>
        <dbReference type="EMBL" id="KMT08058.1"/>
    </source>
</evidence>